<accession>U3GUX6</accession>
<evidence type="ECO:0000313" key="4">
    <source>
        <dbReference type="EMBL" id="AGU14258.1"/>
    </source>
</evidence>
<dbReference type="InterPro" id="IPR020904">
    <property type="entry name" value="Sc_DH/Rdtase_CS"/>
</dbReference>
<dbReference type="OrthoDB" id="9775296at2"/>
<dbReference type="EMBL" id="CP006365">
    <property type="protein sequence ID" value="AGU14258.1"/>
    <property type="molecule type" value="Genomic_DNA"/>
</dbReference>
<dbReference type="STRING" id="1348662.CARG_00255"/>
<dbReference type="FunFam" id="3.40.50.720:FF:000047">
    <property type="entry name" value="NADP-dependent L-serine/L-allo-threonine dehydrogenase"/>
    <property type="match status" value="1"/>
</dbReference>
<dbReference type="InterPro" id="IPR036291">
    <property type="entry name" value="NAD(P)-bd_dom_sf"/>
</dbReference>
<sequence>MTTQLPTTQGKIAVVTGGSTGIGEASARALAADGWHVIVASRSVDKLTAIAEEIGGTALPLDVTDADSVAEFAAAIDRCDLLVNNAGGAKGLDSVADADLDDWQWMYDTNVLGTLRVTKALLQKLIDAEGQIINIGSIAARVPYVGGAGYNAAKHGVAAMTRVLRLELQGEPLRICELDPGRVKTEFSLKRFKGDAARANKVYEGHLNLTAEDIAEAVRWVASLPAHMNIDAMTIMPRDQV</sequence>
<dbReference type="InterPro" id="IPR002347">
    <property type="entry name" value="SDR_fam"/>
</dbReference>
<dbReference type="GeneID" id="78248942"/>
<dbReference type="RefSeq" id="WP_020975379.1">
    <property type="nucleotide sequence ID" value="NC_022198.1"/>
</dbReference>
<keyword evidence="2" id="KW-0560">Oxidoreductase</keyword>
<dbReference type="PRINTS" id="PR00081">
    <property type="entry name" value="GDHRDH"/>
</dbReference>
<dbReference type="PANTHER" id="PTHR42901">
    <property type="entry name" value="ALCOHOL DEHYDROGENASE"/>
    <property type="match status" value="1"/>
</dbReference>
<evidence type="ECO:0000256" key="2">
    <source>
        <dbReference type="ARBA" id="ARBA00023002"/>
    </source>
</evidence>
<keyword evidence="5" id="KW-1185">Reference proteome</keyword>
<dbReference type="eggNOG" id="COG4221">
    <property type="taxonomic scope" value="Bacteria"/>
</dbReference>
<dbReference type="PRINTS" id="PR00080">
    <property type="entry name" value="SDRFAMILY"/>
</dbReference>
<name>U3GUX6_9CORY</name>
<comment type="similarity">
    <text evidence="1 3">Belongs to the short-chain dehydrogenases/reductases (SDR) family.</text>
</comment>
<organism evidence="4 5">
    <name type="scientific">Corynebacterium argentoratense DSM 44202</name>
    <dbReference type="NCBI Taxonomy" id="1348662"/>
    <lineage>
        <taxon>Bacteria</taxon>
        <taxon>Bacillati</taxon>
        <taxon>Actinomycetota</taxon>
        <taxon>Actinomycetes</taxon>
        <taxon>Mycobacteriales</taxon>
        <taxon>Corynebacteriaceae</taxon>
        <taxon>Corynebacterium</taxon>
    </lineage>
</organism>
<gene>
    <name evidence="4" type="ORF">CARG_00255</name>
</gene>
<dbReference type="SUPFAM" id="SSF51735">
    <property type="entry name" value="NAD(P)-binding Rossmann-fold domains"/>
    <property type="match status" value="1"/>
</dbReference>
<evidence type="ECO:0000313" key="5">
    <source>
        <dbReference type="Proteomes" id="UP000016943"/>
    </source>
</evidence>
<dbReference type="Proteomes" id="UP000016943">
    <property type="component" value="Chromosome"/>
</dbReference>
<evidence type="ECO:0008006" key="6">
    <source>
        <dbReference type="Google" id="ProtNLM"/>
    </source>
</evidence>
<protein>
    <recommendedName>
        <fullName evidence="6">Oxidoreductase</fullName>
    </recommendedName>
</protein>
<dbReference type="PROSITE" id="PS00061">
    <property type="entry name" value="ADH_SHORT"/>
    <property type="match status" value="1"/>
</dbReference>
<dbReference type="HOGENOM" id="CLU_010194_2_10_11"/>
<dbReference type="GO" id="GO:0016616">
    <property type="term" value="F:oxidoreductase activity, acting on the CH-OH group of donors, NAD or NADP as acceptor"/>
    <property type="evidence" value="ECO:0007669"/>
    <property type="project" value="UniProtKB-ARBA"/>
</dbReference>
<proteinExistence type="inferred from homology"/>
<dbReference type="KEGG" id="caz:CARG_00255"/>
<dbReference type="AlphaFoldDB" id="U3GUX6"/>
<dbReference type="Pfam" id="PF00106">
    <property type="entry name" value="adh_short"/>
    <property type="match status" value="1"/>
</dbReference>
<dbReference type="PANTHER" id="PTHR42901:SF1">
    <property type="entry name" value="ALCOHOL DEHYDROGENASE"/>
    <property type="match status" value="1"/>
</dbReference>
<evidence type="ECO:0000256" key="1">
    <source>
        <dbReference type="ARBA" id="ARBA00006484"/>
    </source>
</evidence>
<evidence type="ECO:0000256" key="3">
    <source>
        <dbReference type="RuleBase" id="RU000363"/>
    </source>
</evidence>
<reference evidence="4 5" key="1">
    <citation type="journal article" date="2013" name="Genome Announc.">
        <title>Whole-Genome Sequence of the Clinical Strain Corynebacterium argentoratense DSM 44202, Isolated from a Human Throat Specimen.</title>
        <authorList>
            <person name="Bomholt C."/>
            <person name="Glaub A."/>
            <person name="Gravermann K."/>
            <person name="Albersmeier A."/>
            <person name="Brinkrolf K."/>
            <person name="Ruckert C."/>
            <person name="Tauch A."/>
        </authorList>
    </citation>
    <scope>NUCLEOTIDE SEQUENCE [LARGE SCALE GENOMIC DNA]</scope>
    <source>
        <strain evidence="4">DSM 44202</strain>
    </source>
</reference>
<dbReference type="PATRIC" id="fig|1348662.3.peg.49"/>
<dbReference type="Gene3D" id="3.40.50.720">
    <property type="entry name" value="NAD(P)-binding Rossmann-like Domain"/>
    <property type="match status" value="1"/>
</dbReference>